<feature type="domain" description="TonB C-terminal" evidence="2">
    <location>
        <begin position="192"/>
        <end position="249"/>
    </location>
</feature>
<organism evidence="3 4">
    <name type="scientific">Aureibaculum flavum</name>
    <dbReference type="NCBI Taxonomy" id="2795986"/>
    <lineage>
        <taxon>Bacteria</taxon>
        <taxon>Pseudomonadati</taxon>
        <taxon>Bacteroidota</taxon>
        <taxon>Flavobacteriia</taxon>
        <taxon>Flavobacteriales</taxon>
        <taxon>Flavobacteriaceae</taxon>
        <taxon>Aureibaculum</taxon>
    </lineage>
</organism>
<dbReference type="Proteomes" id="UP000623301">
    <property type="component" value="Unassembled WGS sequence"/>
</dbReference>
<evidence type="ECO:0000256" key="1">
    <source>
        <dbReference type="SAM" id="Phobius"/>
    </source>
</evidence>
<dbReference type="Gene3D" id="3.30.1150.10">
    <property type="match status" value="1"/>
</dbReference>
<keyword evidence="1" id="KW-0812">Transmembrane</keyword>
<keyword evidence="4" id="KW-1185">Reference proteome</keyword>
<dbReference type="SUPFAM" id="SSF74653">
    <property type="entry name" value="TolA/TonB C-terminal domain"/>
    <property type="match status" value="1"/>
</dbReference>
<keyword evidence="1" id="KW-0472">Membrane</keyword>
<protein>
    <submittedName>
        <fullName evidence="3">Energy transducer TonB</fullName>
    </submittedName>
</protein>
<keyword evidence="1" id="KW-1133">Transmembrane helix</keyword>
<dbReference type="InterPro" id="IPR037682">
    <property type="entry name" value="TonB_C"/>
</dbReference>
<reference evidence="3 4" key="1">
    <citation type="submission" date="2020-12" db="EMBL/GenBank/DDBJ databases">
        <title>Aureibaculum luteum sp. nov. and Aureibaculum flavum sp. nov., novel members of the family Flavobacteriaceae isolated from Antarctic intertidal sediments.</title>
        <authorList>
            <person name="He X."/>
            <person name="Zhang X."/>
        </authorList>
    </citation>
    <scope>NUCLEOTIDE SEQUENCE [LARGE SCALE GENOMIC DNA]</scope>
    <source>
        <strain evidence="3 4">A20</strain>
    </source>
</reference>
<gene>
    <name evidence="3" type="ORF">JBL43_05815</name>
</gene>
<proteinExistence type="predicted"/>
<sequence>MNFSKQTKKNQPPTEKFYRSSALFMQLGLVLALLIVYISLEYTSTKTVFLLDDVAPDDGTTYVFSAPPDIRIERNKEPQEKQVPKKAPLVDIKVVPNDTKNPEILDLPDNPDNPEKLNISDIVEIVEEGPIPEGPIPFTILEEAPIFPGCEDFKNEEAKACFTKQMTKFVNRKFDASIAEGLNLSGKQKIYAQFTIGKNGLVTDIKIRAPHKSLEKEALRVIEKLPEMIPGKQRKKAVPVKYTLPIVFQIE</sequence>
<evidence type="ECO:0000259" key="2">
    <source>
        <dbReference type="Pfam" id="PF03544"/>
    </source>
</evidence>
<dbReference type="RefSeq" id="WP_198840510.1">
    <property type="nucleotide sequence ID" value="NZ_JAEHFJ010000002.1"/>
</dbReference>
<comment type="caution">
    <text evidence="3">The sequence shown here is derived from an EMBL/GenBank/DDBJ whole genome shotgun (WGS) entry which is preliminary data.</text>
</comment>
<dbReference type="EMBL" id="JAEHFJ010000002">
    <property type="protein sequence ID" value="MBJ2173745.1"/>
    <property type="molecule type" value="Genomic_DNA"/>
</dbReference>
<name>A0ABS0WP29_9FLAO</name>
<accession>A0ABS0WP29</accession>
<feature type="transmembrane region" description="Helical" evidence="1">
    <location>
        <begin position="21"/>
        <end position="40"/>
    </location>
</feature>
<evidence type="ECO:0000313" key="4">
    <source>
        <dbReference type="Proteomes" id="UP000623301"/>
    </source>
</evidence>
<evidence type="ECO:0000313" key="3">
    <source>
        <dbReference type="EMBL" id="MBJ2173745.1"/>
    </source>
</evidence>
<dbReference type="Pfam" id="PF03544">
    <property type="entry name" value="TonB_C"/>
    <property type="match status" value="1"/>
</dbReference>